<reference evidence="1" key="1">
    <citation type="submission" date="2021-06" db="EMBL/GenBank/DDBJ databases">
        <authorList>
            <person name="Kallberg Y."/>
            <person name="Tangrot J."/>
            <person name="Rosling A."/>
        </authorList>
    </citation>
    <scope>NUCLEOTIDE SEQUENCE</scope>
    <source>
        <strain evidence="1">28 12/20/2015</strain>
    </source>
</reference>
<protein>
    <submittedName>
        <fullName evidence="1">15652_t:CDS:1</fullName>
    </submittedName>
</protein>
<comment type="caution">
    <text evidence="1">The sequence shown here is derived from an EMBL/GenBank/DDBJ whole genome shotgun (WGS) entry which is preliminary data.</text>
</comment>
<organism evidence="1 2">
    <name type="scientific">Cetraspora pellucida</name>
    <dbReference type="NCBI Taxonomy" id="1433469"/>
    <lineage>
        <taxon>Eukaryota</taxon>
        <taxon>Fungi</taxon>
        <taxon>Fungi incertae sedis</taxon>
        <taxon>Mucoromycota</taxon>
        <taxon>Glomeromycotina</taxon>
        <taxon>Glomeromycetes</taxon>
        <taxon>Diversisporales</taxon>
        <taxon>Gigasporaceae</taxon>
        <taxon>Cetraspora</taxon>
    </lineage>
</organism>
<accession>A0ACA9MBE2</accession>
<sequence length="189" mass="22064">MYGAFIVKQEPTSLASTYIGIKKEKEGLARKESARDAINIDRHHRDGIKNENEVFRRPSRIVEEKSELEEALNIEIEVEKDDSKKLEWYSKKAKEESAYAKEEAPNIEIEVKKDNPKACEWYLKKKDPAGLNNEQIRIDHQWLNDIKPTTEGTNENKEFEAPNRNCHKIVNIKEDKNEIRVKKDKCKAL</sequence>
<proteinExistence type="predicted"/>
<evidence type="ECO:0000313" key="1">
    <source>
        <dbReference type="EMBL" id="CAG8568133.1"/>
    </source>
</evidence>
<evidence type="ECO:0000313" key="2">
    <source>
        <dbReference type="Proteomes" id="UP000789366"/>
    </source>
</evidence>
<name>A0ACA9MBE2_9GLOM</name>
<keyword evidence="2" id="KW-1185">Reference proteome</keyword>
<dbReference type="EMBL" id="CAJVPW010006370">
    <property type="protein sequence ID" value="CAG8568133.1"/>
    <property type="molecule type" value="Genomic_DNA"/>
</dbReference>
<dbReference type="Proteomes" id="UP000789366">
    <property type="component" value="Unassembled WGS sequence"/>
</dbReference>
<gene>
    <name evidence="1" type="ORF">SPELUC_LOCUS5884</name>
</gene>